<dbReference type="EMBL" id="KB446561">
    <property type="protein sequence ID" value="EME79981.1"/>
    <property type="molecule type" value="Genomic_DNA"/>
</dbReference>
<dbReference type="VEuPathDB" id="FungiDB:MYCFIDRAFT_176982"/>
<organism evidence="2 3">
    <name type="scientific">Pseudocercospora fijiensis (strain CIRAD86)</name>
    <name type="common">Black leaf streak disease fungus</name>
    <name type="synonym">Mycosphaerella fijiensis</name>
    <dbReference type="NCBI Taxonomy" id="383855"/>
    <lineage>
        <taxon>Eukaryota</taxon>
        <taxon>Fungi</taxon>
        <taxon>Dikarya</taxon>
        <taxon>Ascomycota</taxon>
        <taxon>Pezizomycotina</taxon>
        <taxon>Dothideomycetes</taxon>
        <taxon>Dothideomycetidae</taxon>
        <taxon>Mycosphaerellales</taxon>
        <taxon>Mycosphaerellaceae</taxon>
        <taxon>Pseudocercospora</taxon>
    </lineage>
</organism>
<evidence type="ECO:0000313" key="3">
    <source>
        <dbReference type="Proteomes" id="UP000016932"/>
    </source>
</evidence>
<gene>
    <name evidence="2" type="ORF">MYCFIDRAFT_176982</name>
</gene>
<evidence type="ECO:0000256" key="1">
    <source>
        <dbReference type="SAM" id="MobiDB-lite"/>
    </source>
</evidence>
<proteinExistence type="predicted"/>
<protein>
    <submittedName>
        <fullName evidence="2">Uncharacterized protein</fullName>
    </submittedName>
</protein>
<dbReference type="KEGG" id="pfj:MYCFIDRAFT_176982"/>
<feature type="compositionally biased region" description="Polar residues" evidence="1">
    <location>
        <begin position="1"/>
        <end position="13"/>
    </location>
</feature>
<accession>M3A5S7</accession>
<reference evidence="2 3" key="1">
    <citation type="journal article" date="2012" name="PLoS Pathog.">
        <title>Diverse lifestyles and strategies of plant pathogenesis encoded in the genomes of eighteen Dothideomycetes fungi.</title>
        <authorList>
            <person name="Ohm R.A."/>
            <person name="Feau N."/>
            <person name="Henrissat B."/>
            <person name="Schoch C.L."/>
            <person name="Horwitz B.A."/>
            <person name="Barry K.W."/>
            <person name="Condon B.J."/>
            <person name="Copeland A.C."/>
            <person name="Dhillon B."/>
            <person name="Glaser F."/>
            <person name="Hesse C.N."/>
            <person name="Kosti I."/>
            <person name="LaButti K."/>
            <person name="Lindquist E.A."/>
            <person name="Lucas S."/>
            <person name="Salamov A.A."/>
            <person name="Bradshaw R.E."/>
            <person name="Ciuffetti L."/>
            <person name="Hamelin R.C."/>
            <person name="Kema G.H.J."/>
            <person name="Lawrence C."/>
            <person name="Scott J.A."/>
            <person name="Spatafora J.W."/>
            <person name="Turgeon B.G."/>
            <person name="de Wit P.J.G.M."/>
            <person name="Zhong S."/>
            <person name="Goodwin S.B."/>
            <person name="Grigoriev I.V."/>
        </authorList>
    </citation>
    <scope>NUCLEOTIDE SEQUENCE [LARGE SCALE GENOMIC DNA]</scope>
    <source>
        <strain evidence="2 3">CIRAD86</strain>
    </source>
</reference>
<evidence type="ECO:0000313" key="2">
    <source>
        <dbReference type="EMBL" id="EME79981.1"/>
    </source>
</evidence>
<dbReference type="AlphaFoldDB" id="M3A5S7"/>
<dbReference type="RefSeq" id="XP_007929066.1">
    <property type="nucleotide sequence ID" value="XM_007930875.1"/>
</dbReference>
<dbReference type="HOGENOM" id="CLU_2639131_0_0_1"/>
<dbReference type="GeneID" id="19333664"/>
<feature type="region of interest" description="Disordered" evidence="1">
    <location>
        <begin position="1"/>
        <end position="28"/>
    </location>
</feature>
<sequence length="77" mass="8349">MWNSPPSMPSASNLRREDFHISGTGKDIPNGHTIALASVLLGLAIRGVAEIVSSRQAVDSNFPESRAFLKRPCSEEQ</sequence>
<dbReference type="Proteomes" id="UP000016932">
    <property type="component" value="Unassembled WGS sequence"/>
</dbReference>
<name>M3A5S7_PSEFD</name>
<keyword evidence="3" id="KW-1185">Reference proteome</keyword>